<dbReference type="InterPro" id="IPR000477">
    <property type="entry name" value="RT_dom"/>
</dbReference>
<comment type="caution">
    <text evidence="2">The sequence shown here is derived from an EMBL/GenBank/DDBJ whole genome shotgun (WGS) entry which is preliminary data.</text>
</comment>
<evidence type="ECO:0000313" key="2">
    <source>
        <dbReference type="EMBL" id="CAF1158672.1"/>
    </source>
</evidence>
<protein>
    <recommendedName>
        <fullName evidence="1">Reverse transcriptase domain-containing protein</fullName>
    </recommendedName>
</protein>
<dbReference type="Proteomes" id="UP000677228">
    <property type="component" value="Unassembled WGS sequence"/>
</dbReference>
<dbReference type="Proteomes" id="UP000682733">
    <property type="component" value="Unassembled WGS sequence"/>
</dbReference>
<dbReference type="EMBL" id="CAJOBA010033739">
    <property type="protein sequence ID" value="CAF3970188.1"/>
    <property type="molecule type" value="Genomic_DNA"/>
</dbReference>
<evidence type="ECO:0000313" key="3">
    <source>
        <dbReference type="EMBL" id="CAF3970188.1"/>
    </source>
</evidence>
<evidence type="ECO:0000313" key="4">
    <source>
        <dbReference type="Proteomes" id="UP000677228"/>
    </source>
</evidence>
<dbReference type="PANTHER" id="PTHR31635">
    <property type="entry name" value="REVERSE TRANSCRIPTASE DOMAIN-CONTAINING PROTEIN-RELATED"/>
    <property type="match status" value="1"/>
</dbReference>
<reference evidence="2" key="1">
    <citation type="submission" date="2021-02" db="EMBL/GenBank/DDBJ databases">
        <authorList>
            <person name="Nowell W R."/>
        </authorList>
    </citation>
    <scope>NUCLEOTIDE SEQUENCE</scope>
</reference>
<dbReference type="PANTHER" id="PTHR31635:SF196">
    <property type="entry name" value="REVERSE TRANSCRIPTASE DOMAIN-CONTAINING PROTEIN-RELATED"/>
    <property type="match status" value="1"/>
</dbReference>
<organism evidence="2 4">
    <name type="scientific">Didymodactylos carnosus</name>
    <dbReference type="NCBI Taxonomy" id="1234261"/>
    <lineage>
        <taxon>Eukaryota</taxon>
        <taxon>Metazoa</taxon>
        <taxon>Spiralia</taxon>
        <taxon>Gnathifera</taxon>
        <taxon>Rotifera</taxon>
        <taxon>Eurotatoria</taxon>
        <taxon>Bdelloidea</taxon>
        <taxon>Philodinida</taxon>
        <taxon>Philodinidae</taxon>
        <taxon>Didymodactylos</taxon>
    </lineage>
</organism>
<dbReference type="Pfam" id="PF00078">
    <property type="entry name" value="RVT_1"/>
    <property type="match status" value="1"/>
</dbReference>
<sequence>MRLPVALINWDQEKAFDRVNHKYLFEVLKVFGFGKNYISWINGLSTDDIPFESGVRQGCSLSGGIYVLALEPLLHRIRMNPKIPGLMPPGGQYKSLCDKILLPNEDPIIKAIGYADDVTTVAFEIQDEHETLHMFHLYNRASGGKINVDKTELFWISNWLDPPHFQARINRDWCIFLGVPLDNNDRIPDNELIKLVTSIKQYIGMWYSMNLSLCERSTVLKVFVLSRTMYTFSLTICPNRIITELQKICNKVLWSSLRPTININTLVGKRVDGGLALPHVKTMIESYRISFGLRLLSGVSVKWKFFALQSMAFKLRIYDPSLWSNLIPHNNVGDTLFHESAEATRKWLANGKPMALPVRGRDPSIYWHLIYDNSFQLTISYLKMPVLLTHRFYKFLIKLNLRTRVFDVWYRLANYGLITRSLWGKASIDKRCVFCKAVESRTHLWTKRPFFEPVFVSLLNYVCTTVGDINVQRNEQTIIYLLNIDGRLTPPHLMNLARLFGVYIHVVWAYRNTVIFKHITKDISTPLSWLTKSITLLYFDNHV</sequence>
<evidence type="ECO:0000259" key="1">
    <source>
        <dbReference type="PROSITE" id="PS50878"/>
    </source>
</evidence>
<dbReference type="AlphaFoldDB" id="A0A8S2E898"/>
<dbReference type="EMBL" id="CAJNOK010012219">
    <property type="protein sequence ID" value="CAF1158672.1"/>
    <property type="molecule type" value="Genomic_DNA"/>
</dbReference>
<accession>A0A8S2E898</accession>
<gene>
    <name evidence="2" type="ORF">OVA965_LOCUS21978</name>
    <name evidence="3" type="ORF">TMI583_LOCUS22687</name>
</gene>
<name>A0A8S2E898_9BILA</name>
<dbReference type="PROSITE" id="PS50878">
    <property type="entry name" value="RT_POL"/>
    <property type="match status" value="1"/>
</dbReference>
<proteinExistence type="predicted"/>
<feature type="domain" description="Reverse transcriptase" evidence="1">
    <location>
        <begin position="1"/>
        <end position="181"/>
    </location>
</feature>